<accession>A0ABD3TLF9</accession>
<organism evidence="6 7">
    <name type="scientific">Sinanodonta woodiana</name>
    <name type="common">Chinese pond mussel</name>
    <name type="synonym">Anodonta woodiana</name>
    <dbReference type="NCBI Taxonomy" id="1069815"/>
    <lineage>
        <taxon>Eukaryota</taxon>
        <taxon>Metazoa</taxon>
        <taxon>Spiralia</taxon>
        <taxon>Lophotrochozoa</taxon>
        <taxon>Mollusca</taxon>
        <taxon>Bivalvia</taxon>
        <taxon>Autobranchia</taxon>
        <taxon>Heteroconchia</taxon>
        <taxon>Palaeoheterodonta</taxon>
        <taxon>Unionida</taxon>
        <taxon>Unionoidea</taxon>
        <taxon>Unionidae</taxon>
        <taxon>Unioninae</taxon>
        <taxon>Sinanodonta</taxon>
    </lineage>
</organism>
<keyword evidence="2 5" id="KW-0812">Transmembrane</keyword>
<keyword evidence="4 5" id="KW-0472">Membrane</keyword>
<feature type="transmembrane region" description="Helical" evidence="5">
    <location>
        <begin position="108"/>
        <end position="132"/>
    </location>
</feature>
<feature type="transmembrane region" description="Helical" evidence="5">
    <location>
        <begin position="84"/>
        <end position="103"/>
    </location>
</feature>
<comment type="caution">
    <text evidence="6">The sequence shown here is derived from an EMBL/GenBank/DDBJ whole genome shotgun (WGS) entry which is preliminary data.</text>
</comment>
<keyword evidence="3 5" id="KW-1133">Transmembrane helix</keyword>
<evidence type="ECO:0000313" key="6">
    <source>
        <dbReference type="EMBL" id="KAL3837597.1"/>
    </source>
</evidence>
<dbReference type="PANTHER" id="PTHR10671:SF108">
    <property type="entry name" value="CLAUDIN FAMILY PROTEIN-RELATED"/>
    <property type="match status" value="1"/>
</dbReference>
<dbReference type="GO" id="GO:0016020">
    <property type="term" value="C:membrane"/>
    <property type="evidence" value="ECO:0007669"/>
    <property type="project" value="UniProtKB-SubCell"/>
</dbReference>
<dbReference type="Pfam" id="PF00822">
    <property type="entry name" value="PMP22_Claudin"/>
    <property type="match status" value="1"/>
</dbReference>
<protein>
    <submittedName>
        <fullName evidence="6">Uncharacterized protein</fullName>
    </submittedName>
</protein>
<feature type="transmembrane region" description="Helical" evidence="5">
    <location>
        <begin position="144"/>
        <end position="168"/>
    </location>
</feature>
<evidence type="ECO:0000256" key="5">
    <source>
        <dbReference type="SAM" id="Phobius"/>
    </source>
</evidence>
<evidence type="ECO:0000256" key="3">
    <source>
        <dbReference type="ARBA" id="ARBA00022989"/>
    </source>
</evidence>
<dbReference type="Proteomes" id="UP001634394">
    <property type="component" value="Unassembled WGS sequence"/>
</dbReference>
<dbReference type="Gene3D" id="1.20.140.150">
    <property type="match status" value="1"/>
</dbReference>
<evidence type="ECO:0000256" key="2">
    <source>
        <dbReference type="ARBA" id="ARBA00022692"/>
    </source>
</evidence>
<dbReference type="AlphaFoldDB" id="A0ABD3TLF9"/>
<keyword evidence="7" id="KW-1185">Reference proteome</keyword>
<dbReference type="EMBL" id="JBJQND010000018">
    <property type="protein sequence ID" value="KAL3837597.1"/>
    <property type="molecule type" value="Genomic_DNA"/>
</dbReference>
<dbReference type="InterPro" id="IPR004031">
    <property type="entry name" value="PMP22/EMP/MP20/Claudin"/>
</dbReference>
<dbReference type="PANTHER" id="PTHR10671">
    <property type="entry name" value="EPITHELIAL MEMBRANE PROTEIN-RELATED"/>
    <property type="match status" value="1"/>
</dbReference>
<name>A0ABD3TLF9_SINWO</name>
<comment type="subcellular location">
    <subcellularLocation>
        <location evidence="1">Membrane</location>
        <topology evidence="1">Multi-pass membrane protein</topology>
    </subcellularLocation>
</comment>
<gene>
    <name evidence="6" type="ORF">ACJMK2_022944</name>
</gene>
<reference evidence="6 7" key="1">
    <citation type="submission" date="2024-11" db="EMBL/GenBank/DDBJ databases">
        <title>Chromosome-level genome assembly of the freshwater bivalve Anodonta woodiana.</title>
        <authorList>
            <person name="Chen X."/>
        </authorList>
    </citation>
    <scope>NUCLEOTIDE SEQUENCE [LARGE SCALE GENOMIC DNA]</scope>
    <source>
        <strain evidence="6">MN2024</strain>
        <tissue evidence="6">Gills</tissue>
    </source>
</reference>
<sequence length="174" mass="19041">MGFSDTSLLCKTVLVLLIVCFIIDLIGFAIPYWYSVDLTISGVDVKSYGGLWDLCAENSNIKSCVSLTNNGLADWFRAVRAFSILSWLFFLAALVFVIVYVFFLSKKLFYLVAVCLTFVGAVCALIAFAVYAGQSSGVLKEYHAAFSLTIVAFLLGMIIGVFGIIDYIGCLSVR</sequence>
<evidence type="ECO:0000256" key="1">
    <source>
        <dbReference type="ARBA" id="ARBA00004141"/>
    </source>
</evidence>
<dbReference type="InterPro" id="IPR050579">
    <property type="entry name" value="PMP-22/EMP/MP20-like"/>
</dbReference>
<evidence type="ECO:0000313" key="7">
    <source>
        <dbReference type="Proteomes" id="UP001634394"/>
    </source>
</evidence>
<evidence type="ECO:0000256" key="4">
    <source>
        <dbReference type="ARBA" id="ARBA00023136"/>
    </source>
</evidence>
<feature type="transmembrane region" description="Helical" evidence="5">
    <location>
        <begin position="12"/>
        <end position="34"/>
    </location>
</feature>
<proteinExistence type="predicted"/>